<dbReference type="Ensembl" id="ENSHCOT00000028111.1">
    <property type="protein sequence ID" value="ENSHCOP00000027386.1"/>
    <property type="gene ID" value="ENSHCOG00000019161.1"/>
</dbReference>
<dbReference type="OrthoDB" id="429145at2759"/>
<dbReference type="PROSITE" id="PS00162">
    <property type="entry name" value="ALPHA_CA_1"/>
    <property type="match status" value="1"/>
</dbReference>
<dbReference type="SMART" id="SM01057">
    <property type="entry name" value="Carb_anhydrase"/>
    <property type="match status" value="1"/>
</dbReference>
<keyword evidence="4 7" id="KW-0862">Zinc</keyword>
<keyword evidence="6 7" id="KW-0456">Lyase</keyword>
<feature type="domain" description="Alpha-carbonic anhydrase" evidence="8">
    <location>
        <begin position="38"/>
        <end position="306"/>
    </location>
</feature>
<organism evidence="9 10">
    <name type="scientific">Hippocampus comes</name>
    <name type="common">Tiger tail seahorse</name>
    <dbReference type="NCBI Taxonomy" id="109280"/>
    <lineage>
        <taxon>Eukaryota</taxon>
        <taxon>Metazoa</taxon>
        <taxon>Chordata</taxon>
        <taxon>Craniata</taxon>
        <taxon>Vertebrata</taxon>
        <taxon>Euteleostomi</taxon>
        <taxon>Actinopterygii</taxon>
        <taxon>Neopterygii</taxon>
        <taxon>Teleostei</taxon>
        <taxon>Neoteleostei</taxon>
        <taxon>Acanthomorphata</taxon>
        <taxon>Syngnathiaria</taxon>
        <taxon>Syngnathiformes</taxon>
        <taxon>Syngnathoidei</taxon>
        <taxon>Syngnathidae</taxon>
        <taxon>Hippocampus</taxon>
    </lineage>
</organism>
<comment type="function">
    <text evidence="7">Reversible hydration of carbon dioxide.</text>
</comment>
<comment type="catalytic activity">
    <reaction evidence="7">
        <text>hydrogencarbonate + H(+) = CO2 + H2O</text>
        <dbReference type="Rhea" id="RHEA:10748"/>
        <dbReference type="ChEBI" id="CHEBI:15377"/>
        <dbReference type="ChEBI" id="CHEBI:15378"/>
        <dbReference type="ChEBI" id="CHEBI:16526"/>
        <dbReference type="ChEBI" id="CHEBI:17544"/>
        <dbReference type="EC" id="4.2.1.1"/>
    </reaction>
</comment>
<feature type="signal peptide" evidence="7">
    <location>
        <begin position="1"/>
        <end position="33"/>
    </location>
</feature>
<evidence type="ECO:0000256" key="2">
    <source>
        <dbReference type="ARBA" id="ARBA00012925"/>
    </source>
</evidence>
<keyword evidence="7" id="KW-0732">Signal</keyword>
<dbReference type="FunFam" id="3.10.200.10:FF:000003">
    <property type="entry name" value="Carbonic anhydrase 12"/>
    <property type="match status" value="1"/>
</dbReference>
<keyword evidence="3 7" id="KW-0479">Metal-binding</keyword>
<comment type="similarity">
    <text evidence="1 7">Belongs to the alpha-carbonic anhydrase family.</text>
</comment>
<dbReference type="InterPro" id="IPR023561">
    <property type="entry name" value="Carbonic_anhydrase_a-class"/>
</dbReference>
<reference evidence="9" key="2">
    <citation type="submission" date="2025-09" db="UniProtKB">
        <authorList>
            <consortium name="Ensembl"/>
        </authorList>
    </citation>
    <scope>IDENTIFICATION</scope>
</reference>
<dbReference type="PANTHER" id="PTHR18952:SF200">
    <property type="entry name" value="CARBONIC ANHYDRASE"/>
    <property type="match status" value="1"/>
</dbReference>
<dbReference type="Pfam" id="PF00194">
    <property type="entry name" value="Carb_anhydrase"/>
    <property type="match status" value="1"/>
</dbReference>
<dbReference type="InterPro" id="IPR018338">
    <property type="entry name" value="Carbonic_anhydrase_a-class_CS"/>
</dbReference>
<keyword evidence="5" id="KW-0325">Glycoprotein</keyword>
<dbReference type="EC" id="4.2.1.1" evidence="2 7"/>
<dbReference type="Gene3D" id="3.10.200.10">
    <property type="entry name" value="Alpha carbonic anhydrase"/>
    <property type="match status" value="1"/>
</dbReference>
<evidence type="ECO:0000256" key="3">
    <source>
        <dbReference type="ARBA" id="ARBA00022723"/>
    </source>
</evidence>
<dbReference type="SUPFAM" id="SSF51069">
    <property type="entry name" value="Carbonic anhydrase"/>
    <property type="match status" value="1"/>
</dbReference>
<dbReference type="GeneID" id="109523996"/>
<accession>A0A3Q2Z6A3</accession>
<dbReference type="AlphaFoldDB" id="A0A3Q2Z6A3"/>
<evidence type="ECO:0000313" key="9">
    <source>
        <dbReference type="Ensembl" id="ENSHCOP00000027386.1"/>
    </source>
</evidence>
<evidence type="ECO:0000256" key="6">
    <source>
        <dbReference type="ARBA" id="ARBA00023239"/>
    </source>
</evidence>
<protein>
    <recommendedName>
        <fullName evidence="2 7">Carbonic anhydrase</fullName>
        <ecNumber evidence="2 7">4.2.1.1</ecNumber>
    </recommendedName>
</protein>
<evidence type="ECO:0000256" key="7">
    <source>
        <dbReference type="RuleBase" id="RU367011"/>
    </source>
</evidence>
<dbReference type="GO" id="GO:0005886">
    <property type="term" value="C:plasma membrane"/>
    <property type="evidence" value="ECO:0007669"/>
    <property type="project" value="TreeGrafter"/>
</dbReference>
<dbReference type="GO" id="GO:0008270">
    <property type="term" value="F:zinc ion binding"/>
    <property type="evidence" value="ECO:0007669"/>
    <property type="project" value="UniProtKB-UniRule"/>
</dbReference>
<evidence type="ECO:0000259" key="8">
    <source>
        <dbReference type="PROSITE" id="PS51144"/>
    </source>
</evidence>
<evidence type="ECO:0000256" key="4">
    <source>
        <dbReference type="ARBA" id="ARBA00022833"/>
    </source>
</evidence>
<dbReference type="Proteomes" id="UP000264820">
    <property type="component" value="Unplaced"/>
</dbReference>
<reference evidence="9" key="1">
    <citation type="submission" date="2025-08" db="UniProtKB">
        <authorList>
            <consortium name="Ensembl"/>
        </authorList>
    </citation>
    <scope>IDENTIFICATION</scope>
</reference>
<evidence type="ECO:0000313" key="10">
    <source>
        <dbReference type="Proteomes" id="UP000264820"/>
    </source>
</evidence>
<dbReference type="GO" id="GO:0004089">
    <property type="term" value="F:carbonate dehydratase activity"/>
    <property type="evidence" value="ECO:0007669"/>
    <property type="project" value="UniProtKB-UniRule"/>
</dbReference>
<sequence length="332" mass="35775">MAQMFCCAHTGALKMRWLVVAFAACSFVADVYCADDTIAWCYHLPSCSYTQWPIISAEFCNGSRQSPINIVTSAVTVNESLNDFAFTNFGNTNVLDNITNTGKTVKVNFKSGVQVSGGGLSETYDSLQFHLHWGNRSNVPGSEHAVNGVRYPMELHIVNIKSSFNGNTTAAVNDPMGVAALGFFIEVLPNTTGQPASWKTLTSYLQNITLGGDIVNMTPGLSLNDLLDGVDRSQYYRYLGSLTTPKCFEAVVWTVFKESIKVSEDLIDMFSTMLRIGNQTSEIMVNVFRGLQTTQAVTTRSSNSGSGGSGGASGSCVSLALLALSLFLGSSY</sequence>
<keyword evidence="10" id="KW-1185">Reference proteome</keyword>
<feature type="chain" id="PRO_5025098375" description="Carbonic anhydrase" evidence="7">
    <location>
        <begin position="34"/>
        <end position="332"/>
    </location>
</feature>
<name>A0A3Q2Z6A3_HIPCM</name>
<dbReference type="OMA" id="AIAWCYH"/>
<dbReference type="PANTHER" id="PTHR18952">
    <property type="entry name" value="CARBONIC ANHYDRASE"/>
    <property type="match status" value="1"/>
</dbReference>
<dbReference type="PROSITE" id="PS51144">
    <property type="entry name" value="ALPHA_CA_2"/>
    <property type="match status" value="1"/>
</dbReference>
<dbReference type="GeneTree" id="ENSGT00940000164039"/>
<evidence type="ECO:0000256" key="1">
    <source>
        <dbReference type="ARBA" id="ARBA00010718"/>
    </source>
</evidence>
<comment type="cofactor">
    <cofactor evidence="7">
        <name>Zn(2+)</name>
        <dbReference type="ChEBI" id="CHEBI:29105"/>
    </cofactor>
</comment>
<proteinExistence type="inferred from homology"/>
<dbReference type="STRING" id="109280.ENSHCOP00000027386"/>
<dbReference type="InterPro" id="IPR036398">
    <property type="entry name" value="CA_dom_sf"/>
</dbReference>
<evidence type="ECO:0000256" key="5">
    <source>
        <dbReference type="ARBA" id="ARBA00023180"/>
    </source>
</evidence>
<dbReference type="InterPro" id="IPR001148">
    <property type="entry name" value="CA_dom"/>
</dbReference>
<dbReference type="RefSeq" id="XP_019739116.1">
    <property type="nucleotide sequence ID" value="XM_019883557.1"/>
</dbReference>
<dbReference type="KEGG" id="hcq:109523996"/>